<dbReference type="KEGG" id="aht:ANTHELSMS3_01625"/>
<dbReference type="InterPro" id="IPR002816">
    <property type="entry name" value="TraB/PrgY/GumN_fam"/>
</dbReference>
<reference evidence="2 3" key="1">
    <citation type="submission" date="2017-07" db="EMBL/GenBank/DDBJ databases">
        <title>Genome Sequence of Antarctobacter heliothermus Strain SMS3 Isolated from a culture of the Diatom Skeletonema marinoi.</title>
        <authorList>
            <person name="Topel M."/>
            <person name="Pinder M.I.M."/>
            <person name="Johansson O.N."/>
            <person name="Kourtchenko O."/>
            <person name="Godhe A."/>
            <person name="Clarke A.K."/>
        </authorList>
    </citation>
    <scope>NUCLEOTIDE SEQUENCE [LARGE SCALE GENOMIC DNA]</scope>
    <source>
        <strain evidence="2 3">SMS3</strain>
    </source>
</reference>
<dbReference type="EMBL" id="CP022540">
    <property type="protein sequence ID" value="ASP20320.1"/>
    <property type="molecule type" value="Genomic_DNA"/>
</dbReference>
<evidence type="ECO:0000313" key="3">
    <source>
        <dbReference type="Proteomes" id="UP000203589"/>
    </source>
</evidence>
<proteinExistence type="predicted"/>
<dbReference type="RefSeq" id="WP_094034415.1">
    <property type="nucleotide sequence ID" value="NZ_CP022540.1"/>
</dbReference>
<dbReference type="Pfam" id="PF01963">
    <property type="entry name" value="TraB_PrgY_gumN"/>
    <property type="match status" value="1"/>
</dbReference>
<dbReference type="InterPro" id="IPR047111">
    <property type="entry name" value="YbaP-like"/>
</dbReference>
<dbReference type="PANTHER" id="PTHR40590">
    <property type="entry name" value="CYTOPLASMIC PROTEIN-RELATED"/>
    <property type="match status" value="1"/>
</dbReference>
<dbReference type="OrthoDB" id="9806326at2"/>
<feature type="chain" id="PRO_5013075668" evidence="1">
    <location>
        <begin position="21"/>
        <end position="330"/>
    </location>
</feature>
<feature type="signal peptide" evidence="1">
    <location>
        <begin position="1"/>
        <end position="20"/>
    </location>
</feature>
<evidence type="ECO:0000256" key="1">
    <source>
        <dbReference type="SAM" id="SignalP"/>
    </source>
</evidence>
<keyword evidence="1" id="KW-0732">Signal</keyword>
<protein>
    <submittedName>
        <fullName evidence="2">TraB family protein</fullName>
    </submittedName>
</protein>
<name>A0A222E2B8_9RHOB</name>
<organism evidence="2 3">
    <name type="scientific">Antarctobacter heliothermus</name>
    <dbReference type="NCBI Taxonomy" id="74033"/>
    <lineage>
        <taxon>Bacteria</taxon>
        <taxon>Pseudomonadati</taxon>
        <taxon>Pseudomonadota</taxon>
        <taxon>Alphaproteobacteria</taxon>
        <taxon>Rhodobacterales</taxon>
        <taxon>Roseobacteraceae</taxon>
        <taxon>Antarctobacter</taxon>
    </lineage>
</organism>
<evidence type="ECO:0000313" key="2">
    <source>
        <dbReference type="EMBL" id="ASP20320.1"/>
    </source>
</evidence>
<sequence length="330" mass="36084">MRPILLALTILGLLTGPLHAACDGQSLTPSLTPAERVELDARLADLPYASGNHWRATRGDAVLHLVGTMHLGETRLDGPTTRLTPLVEGAGLLMLEMATDEKSALETALSTRMDMLLLPDKTLPDLLPETEWQMLADAMRQRGVPPFMGAKMRPWYVSILLAIPSCMKEQLAEADGLDARLERRAVAKGVPARSLEPYETGFKAFADMPFEIQMLMVRSALSSPEDGEDLFETMLSAYFAEDHGASQVVLEVLSPRLTPLTEAENKLVFRALDEALISSRNRAWIPVLEDALKDTDGYVVAAFGAAHLAGHEGVLQLLADKGFTLERLPF</sequence>
<dbReference type="AlphaFoldDB" id="A0A222E2B8"/>
<dbReference type="CDD" id="cd14789">
    <property type="entry name" value="Tiki"/>
    <property type="match status" value="1"/>
</dbReference>
<gene>
    <name evidence="2" type="ORF">ANTHELSMS3_01625</name>
</gene>
<dbReference type="PANTHER" id="PTHR40590:SF1">
    <property type="entry name" value="CYTOPLASMIC PROTEIN"/>
    <property type="match status" value="1"/>
</dbReference>
<dbReference type="Proteomes" id="UP000203589">
    <property type="component" value="Chromosome"/>
</dbReference>
<keyword evidence="3" id="KW-1185">Reference proteome</keyword>
<accession>A0A222E2B8</accession>